<dbReference type="OrthoDB" id="226348at2157"/>
<name>A0A2A5QXW6_9EURY</name>
<reference evidence="1 2" key="1">
    <citation type="submission" date="2017-09" db="EMBL/GenBank/DDBJ databases">
        <title>Genome sequences of Natrinema ejinorence JCM 13890T.</title>
        <authorList>
            <person name="Roh S.W."/>
            <person name="Kim Y.B."/>
            <person name="Kim J.Y."/>
        </authorList>
    </citation>
    <scope>NUCLEOTIDE SEQUENCE [LARGE SCALE GENOMIC DNA]</scope>
    <source>
        <strain evidence="1 2">JCM 13890</strain>
    </source>
</reference>
<gene>
    <name evidence="1" type="ORF">CP557_14715</name>
</gene>
<organism evidence="1 2">
    <name type="scientific">Natrinema ejinorense</name>
    <dbReference type="NCBI Taxonomy" id="373386"/>
    <lineage>
        <taxon>Archaea</taxon>
        <taxon>Methanobacteriati</taxon>
        <taxon>Methanobacteriota</taxon>
        <taxon>Stenosarchaea group</taxon>
        <taxon>Halobacteria</taxon>
        <taxon>Halobacteriales</taxon>
        <taxon>Natrialbaceae</taxon>
        <taxon>Natrinema</taxon>
    </lineage>
</organism>
<accession>A0A2A5QXW6</accession>
<proteinExistence type="predicted"/>
<dbReference type="AlphaFoldDB" id="A0A2A5QXW6"/>
<dbReference type="RefSeq" id="WP_097380603.1">
    <property type="nucleotide sequence ID" value="NZ_NXNI01000001.1"/>
</dbReference>
<dbReference type="EMBL" id="NXNI01000001">
    <property type="protein sequence ID" value="PCR91665.1"/>
    <property type="molecule type" value="Genomic_DNA"/>
</dbReference>
<protein>
    <submittedName>
        <fullName evidence="1">Uncharacterized protein</fullName>
    </submittedName>
</protein>
<evidence type="ECO:0000313" key="1">
    <source>
        <dbReference type="EMBL" id="PCR91665.1"/>
    </source>
</evidence>
<evidence type="ECO:0000313" key="2">
    <source>
        <dbReference type="Proteomes" id="UP000219689"/>
    </source>
</evidence>
<comment type="caution">
    <text evidence="1">The sequence shown here is derived from an EMBL/GenBank/DDBJ whole genome shotgun (WGS) entry which is preliminary data.</text>
</comment>
<sequence length="423" mass="45623">MSSAARSLSEPQVLAHAKRRLFPAADESTAYAVADTQFSMAEWLPGRPVDPAVRDCLAPFNHVRIGGGYPDLVGVRTLESDLLAVERLGEEPPLIAVEAKGETSGGVDTQRGILQAYDRLHEANAAYLAAPATAISETDRTLARELNVGVLGVDSAGEVDALEVPRVVGNRTTTEATALRFQASAQGVADASFGLNHPKNYLGYPLAHYAAGDTEALLSEHKVVSAVDSARQGAAFLGLIEDGVEGVGRDEGITGVELTSLGEEVVRFAKARYGSVEAALAEFENWYRSGKRFVDLAPAWGQLARRVLFDYEATELLVHELQCMHADGITEPSLVDVVEYLHELHPSFTVELFVRGTDGVRSRVLTEDGELRPAALADGSVYHSPTVFQLKAMLYHAGILTQRGAEPSRLEPLEDVWALREPV</sequence>
<dbReference type="Proteomes" id="UP000219689">
    <property type="component" value="Unassembled WGS sequence"/>
</dbReference>
<keyword evidence="2" id="KW-1185">Reference proteome</keyword>